<dbReference type="EMBL" id="BAABFR010000038">
    <property type="protein sequence ID" value="GAA4394437.1"/>
    <property type="molecule type" value="Genomic_DNA"/>
</dbReference>
<dbReference type="InterPro" id="IPR036390">
    <property type="entry name" value="WH_DNA-bd_sf"/>
</dbReference>
<keyword evidence="4" id="KW-1185">Reference proteome</keyword>
<accession>A0ABP8JR52</accession>
<protein>
    <submittedName>
        <fullName evidence="3">MarR family transcriptional regulator</fullName>
    </submittedName>
</protein>
<feature type="region of interest" description="Disordered" evidence="1">
    <location>
        <begin position="159"/>
        <end position="182"/>
    </location>
</feature>
<feature type="compositionally biased region" description="Low complexity" evidence="1">
    <location>
        <begin position="159"/>
        <end position="170"/>
    </location>
</feature>
<evidence type="ECO:0000256" key="1">
    <source>
        <dbReference type="SAM" id="MobiDB-lite"/>
    </source>
</evidence>
<evidence type="ECO:0000313" key="4">
    <source>
        <dbReference type="Proteomes" id="UP001500635"/>
    </source>
</evidence>
<dbReference type="SMART" id="SM00347">
    <property type="entry name" value="HTH_MARR"/>
    <property type="match status" value="1"/>
</dbReference>
<dbReference type="PANTHER" id="PTHR33164:SF99">
    <property type="entry name" value="MARR FAMILY REGULATORY PROTEIN"/>
    <property type="match status" value="1"/>
</dbReference>
<evidence type="ECO:0000313" key="3">
    <source>
        <dbReference type="EMBL" id="GAA4394437.1"/>
    </source>
</evidence>
<reference evidence="4" key="1">
    <citation type="journal article" date="2019" name="Int. J. Syst. Evol. Microbiol.">
        <title>The Global Catalogue of Microorganisms (GCM) 10K type strain sequencing project: providing services to taxonomists for standard genome sequencing and annotation.</title>
        <authorList>
            <consortium name="The Broad Institute Genomics Platform"/>
            <consortium name="The Broad Institute Genome Sequencing Center for Infectious Disease"/>
            <person name="Wu L."/>
            <person name="Ma J."/>
        </authorList>
    </citation>
    <scope>NUCLEOTIDE SEQUENCE [LARGE SCALE GENOMIC DNA]</scope>
    <source>
        <strain evidence="4">JCM 17688</strain>
    </source>
</reference>
<name>A0ABP8JR52_9ACTN</name>
<evidence type="ECO:0000259" key="2">
    <source>
        <dbReference type="PROSITE" id="PS50995"/>
    </source>
</evidence>
<dbReference type="SUPFAM" id="SSF46785">
    <property type="entry name" value="Winged helix' DNA-binding domain"/>
    <property type="match status" value="1"/>
</dbReference>
<feature type="domain" description="HTH marR-type" evidence="2">
    <location>
        <begin position="23"/>
        <end position="156"/>
    </location>
</feature>
<dbReference type="PROSITE" id="PS50995">
    <property type="entry name" value="HTH_MARR_2"/>
    <property type="match status" value="1"/>
</dbReference>
<dbReference type="Gene3D" id="1.10.10.10">
    <property type="entry name" value="Winged helix-like DNA-binding domain superfamily/Winged helix DNA-binding domain"/>
    <property type="match status" value="1"/>
</dbReference>
<sequence>MWEETVTDEELFPPPTHWLDSGEMAAWRPLIAVAMRLPAALDTQLRAGASMTHFEFMVLGALSEADGRSIGLSALARRVSASPSRLSHVLRRLAERGWLTRVAGGRSARAVLTDAGFEALASAARGHVDEVRRLVFDALSPADIDALARIMPAIAQRLEPGAEPGSEPGAAPGGEIGCETDC</sequence>
<gene>
    <name evidence="3" type="ORF">GCM10023147_26480</name>
</gene>
<comment type="caution">
    <text evidence="3">The sequence shown here is derived from an EMBL/GenBank/DDBJ whole genome shotgun (WGS) entry which is preliminary data.</text>
</comment>
<dbReference type="InterPro" id="IPR000835">
    <property type="entry name" value="HTH_MarR-typ"/>
</dbReference>
<dbReference type="InterPro" id="IPR039422">
    <property type="entry name" value="MarR/SlyA-like"/>
</dbReference>
<dbReference type="InterPro" id="IPR036388">
    <property type="entry name" value="WH-like_DNA-bd_sf"/>
</dbReference>
<dbReference type="PANTHER" id="PTHR33164">
    <property type="entry name" value="TRANSCRIPTIONAL REGULATOR, MARR FAMILY"/>
    <property type="match status" value="1"/>
</dbReference>
<dbReference type="Proteomes" id="UP001500635">
    <property type="component" value="Unassembled WGS sequence"/>
</dbReference>
<dbReference type="Pfam" id="PF01047">
    <property type="entry name" value="MarR"/>
    <property type="match status" value="1"/>
</dbReference>
<proteinExistence type="predicted"/>
<organism evidence="3 4">
    <name type="scientific">Tsukamurella soli</name>
    <dbReference type="NCBI Taxonomy" id="644556"/>
    <lineage>
        <taxon>Bacteria</taxon>
        <taxon>Bacillati</taxon>
        <taxon>Actinomycetota</taxon>
        <taxon>Actinomycetes</taxon>
        <taxon>Mycobacteriales</taxon>
        <taxon>Tsukamurellaceae</taxon>
        <taxon>Tsukamurella</taxon>
    </lineage>
</organism>